<organism evidence="13">
    <name type="scientific">Rhodnius prolixus</name>
    <name type="common">Triatomid bug</name>
    <dbReference type="NCBI Taxonomy" id="13249"/>
    <lineage>
        <taxon>Eukaryota</taxon>
        <taxon>Metazoa</taxon>
        <taxon>Ecdysozoa</taxon>
        <taxon>Arthropoda</taxon>
        <taxon>Hexapoda</taxon>
        <taxon>Insecta</taxon>
        <taxon>Pterygota</taxon>
        <taxon>Neoptera</taxon>
        <taxon>Paraneoptera</taxon>
        <taxon>Hemiptera</taxon>
        <taxon>Heteroptera</taxon>
        <taxon>Panheteroptera</taxon>
        <taxon>Cimicomorpha</taxon>
        <taxon>Reduviidae</taxon>
        <taxon>Triatominae</taxon>
        <taxon>Rhodnius</taxon>
    </lineage>
</organism>
<feature type="transmembrane region" description="Helical" evidence="12">
    <location>
        <begin position="425"/>
        <end position="450"/>
    </location>
</feature>
<feature type="transmembrane region" description="Helical" evidence="12">
    <location>
        <begin position="353"/>
        <end position="375"/>
    </location>
</feature>
<feature type="transmembrane region" description="Helical" evidence="12">
    <location>
        <begin position="456"/>
        <end position="477"/>
    </location>
</feature>
<dbReference type="AlphaFoldDB" id="A0A4P6D6Z2"/>
<feature type="transmembrane region" description="Helical" evidence="12">
    <location>
        <begin position="150"/>
        <end position="172"/>
    </location>
</feature>
<keyword evidence="7 12" id="KW-1133">Transmembrane helix</keyword>
<reference evidence="13" key="1">
    <citation type="submission" date="2019-04" db="EMBL/GenBank/DDBJ databases">
        <title>Analysis of the testis transcriptome of the Chagas disease vector Rhodnius prolixus.</title>
        <authorList>
            <person name="Cesar J."/>
            <person name="Ribeiro J.M."/>
            <person name="Pereira M.H."/>
            <person name="Araujo R.N."/>
            <person name="Gontijo N.F."/>
            <person name="Pessoa G."/>
            <person name="Sant'Anna M.V."/>
            <person name="Sorgine M.H."/>
            <person name="Majerowicz D."/>
            <person name="Carvalho A.B."/>
            <person name="Braz G."/>
            <person name="Mesquita R."/>
            <person name="Lagerblad P.O."/>
            <person name="Koerich L.B."/>
        </authorList>
    </citation>
    <scope>NUCLEOTIDE SEQUENCE</scope>
</reference>
<feature type="transmembrane region" description="Helical" evidence="12">
    <location>
        <begin position="120"/>
        <end position="138"/>
    </location>
</feature>
<accession>A0A4P6D6Z2</accession>
<protein>
    <recommendedName>
        <fullName evidence="14">Otopetrin</fullName>
    </recommendedName>
</protein>
<dbReference type="EMBL" id="GHKJ01000138">
    <property type="protein sequence ID" value="MOY45168.1"/>
    <property type="molecule type" value="Transcribed_RNA"/>
</dbReference>
<dbReference type="PANTHER" id="PTHR21522:SF62">
    <property type="entry name" value="OTOPETRIN-LIKE A, ISOFORM C"/>
    <property type="match status" value="1"/>
</dbReference>
<evidence type="ECO:0000256" key="3">
    <source>
        <dbReference type="ARBA" id="ARBA00022448"/>
    </source>
</evidence>
<feature type="transmembrane region" description="Helical" evidence="12">
    <location>
        <begin position="381"/>
        <end position="404"/>
    </location>
</feature>
<evidence type="ECO:0000256" key="11">
    <source>
        <dbReference type="SAM" id="MobiDB-lite"/>
    </source>
</evidence>
<evidence type="ECO:0000256" key="5">
    <source>
        <dbReference type="ARBA" id="ARBA00022692"/>
    </source>
</evidence>
<evidence type="ECO:0000256" key="4">
    <source>
        <dbReference type="ARBA" id="ARBA00022475"/>
    </source>
</evidence>
<evidence type="ECO:0000256" key="1">
    <source>
        <dbReference type="ARBA" id="ARBA00004651"/>
    </source>
</evidence>
<evidence type="ECO:0000256" key="7">
    <source>
        <dbReference type="ARBA" id="ARBA00022989"/>
    </source>
</evidence>
<keyword evidence="9 12" id="KW-0472">Membrane</keyword>
<evidence type="ECO:0000256" key="10">
    <source>
        <dbReference type="ARBA" id="ARBA00023303"/>
    </source>
</evidence>
<sequence>MRDVVRQKSCSEVDSSQLVGLGTLKKSKSGSGDGQSQEKLSSCGVGGGTTDLAELETGLVQVSSPVRKRKTSQNTSSHGSFFLRVGAIAFGLATMIYNGLEFGAFFEIPFNSPCYQILRGVNPVLQMIFTFMQMYFIFMNSRLNIHRFKVVARFGLMHIVATNLCVWIRTLVLESLKEISVYLQKNNVTFIGGPAETPPASTGFSSGIPVQPPPYQDYGSGSIFSRPAAVAATTGHSVWGDSPSWDEIGDSPLAPAALVDQRSLSSENCDRINIMGTIVQDSAPYLFPFIIEYSLIGAAVIYVMWRHIGKNPRYTGEDDLEHRLEVILSRRAVAMAHAQQGARMDCVGASKGLFLGLLLLVASLICLILFFVLIHNEKLNLLAIYLADVSHCALMALSIVAIIIGFIRVQSLKFRGDEQSDLNDILLRVSAFGLFVYAVFSVIAGSLTALVSEPNLLVMITGILSIFQVVLQLLFISDVSRRRVHLPEHDRSKPGRQVVTFLLIANVTMWIIYTFEIQKVVANPVQLNFYGFLAWSMVQRVTLPLCIFHRFHSAVTLAEIWKTSYKPRID</sequence>
<comment type="subcellular location">
    <subcellularLocation>
        <location evidence="1">Cell membrane</location>
        <topology evidence="1">Multi-pass membrane protein</topology>
    </subcellularLocation>
</comment>
<evidence type="ECO:0000256" key="8">
    <source>
        <dbReference type="ARBA" id="ARBA00023065"/>
    </source>
</evidence>
<keyword evidence="10" id="KW-0407">Ion channel</keyword>
<evidence type="ECO:0000256" key="9">
    <source>
        <dbReference type="ARBA" id="ARBA00023136"/>
    </source>
</evidence>
<keyword evidence="4" id="KW-1003">Cell membrane</keyword>
<feature type="transmembrane region" description="Helical" evidence="12">
    <location>
        <begin position="498"/>
        <end position="515"/>
    </location>
</feature>
<comment type="similarity">
    <text evidence="2">Belongs to the otopetrin family.</text>
</comment>
<dbReference type="InterPro" id="IPR004878">
    <property type="entry name" value="Otopetrin"/>
</dbReference>
<dbReference type="GO" id="GO:0005886">
    <property type="term" value="C:plasma membrane"/>
    <property type="evidence" value="ECO:0007669"/>
    <property type="project" value="UniProtKB-SubCell"/>
</dbReference>
<keyword evidence="3" id="KW-0813">Transport</keyword>
<dbReference type="VEuPathDB" id="VectorBase:RPRC009851"/>
<proteinExistence type="inferred from homology"/>
<dbReference type="PANTHER" id="PTHR21522">
    <property type="entry name" value="PROTON CHANNEL OTOP"/>
    <property type="match status" value="1"/>
</dbReference>
<keyword evidence="6" id="KW-0375">Hydrogen ion transport</keyword>
<evidence type="ECO:0000256" key="2">
    <source>
        <dbReference type="ARBA" id="ARBA00006513"/>
    </source>
</evidence>
<keyword evidence="8" id="KW-0406">Ion transport</keyword>
<feature type="region of interest" description="Disordered" evidence="11">
    <location>
        <begin position="23"/>
        <end position="45"/>
    </location>
</feature>
<dbReference type="Pfam" id="PF03189">
    <property type="entry name" value="Otopetrin"/>
    <property type="match status" value="1"/>
</dbReference>
<name>A0A4P6D6Z2_RHOPR</name>
<evidence type="ECO:0000256" key="6">
    <source>
        <dbReference type="ARBA" id="ARBA00022781"/>
    </source>
</evidence>
<dbReference type="GO" id="GO:0015252">
    <property type="term" value="F:proton channel activity"/>
    <property type="evidence" value="ECO:0007669"/>
    <property type="project" value="InterPro"/>
</dbReference>
<feature type="transmembrane region" description="Helical" evidence="12">
    <location>
        <begin position="285"/>
        <end position="305"/>
    </location>
</feature>
<keyword evidence="5 12" id="KW-0812">Transmembrane</keyword>
<evidence type="ECO:0000313" key="13">
    <source>
        <dbReference type="EMBL" id="MOY45168.1"/>
    </source>
</evidence>
<feature type="transmembrane region" description="Helical" evidence="12">
    <location>
        <begin position="81"/>
        <end position="100"/>
    </location>
</feature>
<evidence type="ECO:0000256" key="12">
    <source>
        <dbReference type="SAM" id="Phobius"/>
    </source>
</evidence>
<evidence type="ECO:0008006" key="14">
    <source>
        <dbReference type="Google" id="ProtNLM"/>
    </source>
</evidence>
<dbReference type="VEuPathDB" id="VectorBase:RPRC009941"/>